<dbReference type="AlphaFoldDB" id="A0A5E4BEG6"/>
<proteinExistence type="predicted"/>
<gene>
    <name evidence="1" type="ORF">MONAX_5E017737</name>
</gene>
<evidence type="ECO:0000313" key="1">
    <source>
        <dbReference type="EMBL" id="VTJ67360.1"/>
    </source>
</evidence>
<dbReference type="EMBL" id="CABDUW010000378">
    <property type="protein sequence ID" value="VTJ67360.1"/>
    <property type="molecule type" value="Genomic_DNA"/>
</dbReference>
<comment type="caution">
    <text evidence="1">The sequence shown here is derived from an EMBL/GenBank/DDBJ whole genome shotgun (WGS) entry which is preliminary data.</text>
</comment>
<sequence>MRLQVTLSLNEFLFDVIVLLCRPGPSGPCFDTRRRNSEGRTGGEGPALRGRYRHRYKLLSDVTLVVFLPPTNA</sequence>
<organism evidence="1 2">
    <name type="scientific">Marmota monax</name>
    <name type="common">Woodchuck</name>
    <dbReference type="NCBI Taxonomy" id="9995"/>
    <lineage>
        <taxon>Eukaryota</taxon>
        <taxon>Metazoa</taxon>
        <taxon>Chordata</taxon>
        <taxon>Craniata</taxon>
        <taxon>Vertebrata</taxon>
        <taxon>Euteleostomi</taxon>
        <taxon>Mammalia</taxon>
        <taxon>Eutheria</taxon>
        <taxon>Euarchontoglires</taxon>
        <taxon>Glires</taxon>
        <taxon>Rodentia</taxon>
        <taxon>Sciuromorpha</taxon>
        <taxon>Sciuridae</taxon>
        <taxon>Xerinae</taxon>
        <taxon>Marmotini</taxon>
        <taxon>Marmota</taxon>
    </lineage>
</organism>
<dbReference type="Proteomes" id="UP000335636">
    <property type="component" value="Unassembled WGS sequence"/>
</dbReference>
<evidence type="ECO:0000313" key="2">
    <source>
        <dbReference type="Proteomes" id="UP000335636"/>
    </source>
</evidence>
<accession>A0A5E4BEG6</accession>
<keyword evidence="2" id="KW-1185">Reference proteome</keyword>
<name>A0A5E4BEG6_MARMO</name>
<reference evidence="1" key="1">
    <citation type="submission" date="2019-04" db="EMBL/GenBank/DDBJ databases">
        <authorList>
            <person name="Alioto T."/>
            <person name="Alioto T."/>
        </authorList>
    </citation>
    <scope>NUCLEOTIDE SEQUENCE [LARGE SCALE GENOMIC DNA]</scope>
</reference>
<protein>
    <submittedName>
        <fullName evidence="1">Uncharacterized protein</fullName>
    </submittedName>
</protein>